<keyword evidence="8" id="KW-0698">rRNA processing</keyword>
<dbReference type="EMBL" id="JAHLFM010000002">
    <property type="protein sequence ID" value="MBU3830561.1"/>
    <property type="molecule type" value="Genomic_DNA"/>
</dbReference>
<dbReference type="InterPro" id="IPR000999">
    <property type="entry name" value="RNase_III_dom"/>
</dbReference>
<evidence type="ECO:0000256" key="5">
    <source>
        <dbReference type="ARBA" id="ARBA00022759"/>
    </source>
</evidence>
<evidence type="ECO:0000256" key="3">
    <source>
        <dbReference type="ARBA" id="ARBA00022664"/>
    </source>
</evidence>
<dbReference type="PROSITE" id="PS00517">
    <property type="entry name" value="RNASE_3_1"/>
    <property type="match status" value="1"/>
</dbReference>
<evidence type="ECO:0000256" key="6">
    <source>
        <dbReference type="ARBA" id="ARBA00022801"/>
    </source>
</evidence>
<evidence type="ECO:0000256" key="1">
    <source>
        <dbReference type="ARBA" id="ARBA00000109"/>
    </source>
</evidence>
<gene>
    <name evidence="8 10" type="primary">rnc</name>
    <name evidence="10" type="ORF">H9897_00145</name>
</gene>
<comment type="subcellular location">
    <subcellularLocation>
        <location evidence="8">Cytoplasm</location>
    </subcellularLocation>
</comment>
<dbReference type="GO" id="GO:0005737">
    <property type="term" value="C:cytoplasm"/>
    <property type="evidence" value="ECO:0007669"/>
    <property type="project" value="UniProtKB-SubCell"/>
</dbReference>
<keyword evidence="5 8" id="KW-0255">Endonuclease</keyword>
<dbReference type="Pfam" id="PF00035">
    <property type="entry name" value="dsrm"/>
    <property type="match status" value="1"/>
</dbReference>
<keyword evidence="3 8" id="KW-0507">mRNA processing</keyword>
<dbReference type="InterPro" id="IPR036389">
    <property type="entry name" value="RNase_III_sf"/>
</dbReference>
<dbReference type="Proteomes" id="UP000824247">
    <property type="component" value="Unassembled WGS sequence"/>
</dbReference>
<proteinExistence type="inferred from homology"/>
<keyword evidence="8" id="KW-0479">Metal-binding</keyword>
<dbReference type="SUPFAM" id="SSF54768">
    <property type="entry name" value="dsRNA-binding domain-like"/>
    <property type="match status" value="1"/>
</dbReference>
<dbReference type="Pfam" id="PF14622">
    <property type="entry name" value="Ribonucleas_3_3"/>
    <property type="match status" value="1"/>
</dbReference>
<evidence type="ECO:0000256" key="8">
    <source>
        <dbReference type="HAMAP-Rule" id="MF_00104"/>
    </source>
</evidence>
<keyword evidence="8" id="KW-0819">tRNA processing</keyword>
<dbReference type="GO" id="GO:0003725">
    <property type="term" value="F:double-stranded RNA binding"/>
    <property type="evidence" value="ECO:0007669"/>
    <property type="project" value="TreeGrafter"/>
</dbReference>
<name>A0A9E2KUT9_9BACT</name>
<evidence type="ECO:0000256" key="4">
    <source>
        <dbReference type="ARBA" id="ARBA00022722"/>
    </source>
</evidence>
<dbReference type="CDD" id="cd00593">
    <property type="entry name" value="RIBOc"/>
    <property type="match status" value="1"/>
</dbReference>
<accession>A0A9E2KUT9</accession>
<dbReference type="InterPro" id="IPR014720">
    <property type="entry name" value="dsRBD_dom"/>
</dbReference>
<dbReference type="GO" id="GO:0004525">
    <property type="term" value="F:ribonuclease III activity"/>
    <property type="evidence" value="ECO:0007669"/>
    <property type="project" value="UniProtKB-UniRule"/>
</dbReference>
<evidence type="ECO:0000256" key="7">
    <source>
        <dbReference type="ARBA" id="ARBA00022884"/>
    </source>
</evidence>
<evidence type="ECO:0000313" key="10">
    <source>
        <dbReference type="EMBL" id="MBU3830561.1"/>
    </source>
</evidence>
<keyword evidence="6 8" id="KW-0378">Hydrolase</keyword>
<comment type="subunit">
    <text evidence="8">Homodimer.</text>
</comment>
<keyword evidence="4 8" id="KW-0540">Nuclease</keyword>
<comment type="function">
    <text evidence="8">Digests double-stranded RNA. Involved in the processing of primary rRNA transcript to yield the immediate precursors to the large and small rRNAs (23S and 16S). Processes some mRNAs, and tRNAs when they are encoded in the rRNA operon. Processes pre-crRNA and tracrRNA of type II CRISPR loci if present in the organism.</text>
</comment>
<dbReference type="EC" id="3.1.26.3" evidence="8"/>
<dbReference type="PANTHER" id="PTHR11207">
    <property type="entry name" value="RIBONUCLEASE III"/>
    <property type="match status" value="1"/>
</dbReference>
<feature type="active site" evidence="8">
    <location>
        <position position="124"/>
    </location>
</feature>
<evidence type="ECO:0000259" key="9">
    <source>
        <dbReference type="PROSITE" id="PS50142"/>
    </source>
</evidence>
<dbReference type="GO" id="GO:0008033">
    <property type="term" value="P:tRNA processing"/>
    <property type="evidence" value="ECO:0007669"/>
    <property type="project" value="UniProtKB-KW"/>
</dbReference>
<sequence>MINKNLNIKLLESILKTYNIRIQKISNYIEAFTHPTYANENNLKYNYERFEFLGDAAISWIITNYLFSYTKNSEGLMSTIKAKLVSGTNFTNISRKIGLDKLLLVGHGMIKDGITDKVLENVFEAFIGAIAQDSGIKKASNVVYDLIITPFLKGDIFVGKPYKTLIQEALGRTEKNDIKYIPMNSKNDKPRKVKLVFNNNVYGYGIGKTLHEAEEAAAHDAYKKLSK</sequence>
<dbReference type="AlphaFoldDB" id="A0A9E2KUT9"/>
<evidence type="ECO:0000313" key="11">
    <source>
        <dbReference type="Proteomes" id="UP000824247"/>
    </source>
</evidence>
<dbReference type="SUPFAM" id="SSF69065">
    <property type="entry name" value="RNase III domain-like"/>
    <property type="match status" value="1"/>
</dbReference>
<reference evidence="10" key="2">
    <citation type="submission" date="2021-04" db="EMBL/GenBank/DDBJ databases">
        <authorList>
            <person name="Gilroy R."/>
        </authorList>
    </citation>
    <scope>NUCLEOTIDE SEQUENCE</scope>
    <source>
        <strain evidence="10">A5-1222</strain>
    </source>
</reference>
<feature type="binding site" evidence="8">
    <location>
        <position position="124"/>
    </location>
    <ligand>
        <name>Mg(2+)</name>
        <dbReference type="ChEBI" id="CHEBI:18420"/>
    </ligand>
</feature>
<comment type="caution">
    <text evidence="10">The sequence shown here is derived from an EMBL/GenBank/DDBJ whole genome shotgun (WGS) entry which is preliminary data.</text>
</comment>
<comment type="similarity">
    <text evidence="2">Belongs to the ribonuclease III family.</text>
</comment>
<reference evidence="10" key="1">
    <citation type="journal article" date="2021" name="PeerJ">
        <title>Extensive microbial diversity within the chicken gut microbiome revealed by metagenomics and culture.</title>
        <authorList>
            <person name="Gilroy R."/>
            <person name="Ravi A."/>
            <person name="Getino M."/>
            <person name="Pursley I."/>
            <person name="Horton D.L."/>
            <person name="Alikhan N.F."/>
            <person name="Baker D."/>
            <person name="Gharbi K."/>
            <person name="Hall N."/>
            <person name="Watson M."/>
            <person name="Adriaenssens E.M."/>
            <person name="Foster-Nyarko E."/>
            <person name="Jarju S."/>
            <person name="Secka A."/>
            <person name="Antonio M."/>
            <person name="Oren A."/>
            <person name="Chaudhuri R.R."/>
            <person name="La Ragione R."/>
            <person name="Hildebrand F."/>
            <person name="Pallen M.J."/>
        </authorList>
    </citation>
    <scope>NUCLEOTIDE SEQUENCE</scope>
    <source>
        <strain evidence="10">A5-1222</strain>
    </source>
</reference>
<dbReference type="GO" id="GO:0010468">
    <property type="term" value="P:regulation of gene expression"/>
    <property type="evidence" value="ECO:0007669"/>
    <property type="project" value="TreeGrafter"/>
</dbReference>
<comment type="catalytic activity">
    <reaction evidence="1 8">
        <text>Endonucleolytic cleavage to 5'-phosphomonoester.</text>
        <dbReference type="EC" id="3.1.26.3"/>
    </reaction>
</comment>
<feature type="binding site" evidence="8">
    <location>
        <position position="121"/>
    </location>
    <ligand>
        <name>Mg(2+)</name>
        <dbReference type="ChEBI" id="CHEBI:18420"/>
    </ligand>
</feature>
<dbReference type="HAMAP" id="MF_00104">
    <property type="entry name" value="RNase_III"/>
    <property type="match status" value="1"/>
</dbReference>
<comment type="cofactor">
    <cofactor evidence="8">
        <name>Mg(2+)</name>
        <dbReference type="ChEBI" id="CHEBI:18420"/>
    </cofactor>
</comment>
<feature type="active site" evidence="8">
    <location>
        <position position="55"/>
    </location>
</feature>
<dbReference type="GO" id="GO:0046872">
    <property type="term" value="F:metal ion binding"/>
    <property type="evidence" value="ECO:0007669"/>
    <property type="project" value="UniProtKB-KW"/>
</dbReference>
<keyword evidence="7" id="KW-0694">RNA-binding</keyword>
<dbReference type="SMART" id="SM00535">
    <property type="entry name" value="RIBOc"/>
    <property type="match status" value="1"/>
</dbReference>
<dbReference type="Gene3D" id="3.30.160.20">
    <property type="match status" value="1"/>
</dbReference>
<feature type="domain" description="RNase III" evidence="9">
    <location>
        <begin position="11"/>
        <end position="135"/>
    </location>
</feature>
<dbReference type="GO" id="GO:0006364">
    <property type="term" value="P:rRNA processing"/>
    <property type="evidence" value="ECO:0007669"/>
    <property type="project" value="UniProtKB-UniRule"/>
</dbReference>
<dbReference type="PANTHER" id="PTHR11207:SF0">
    <property type="entry name" value="RIBONUCLEASE 3"/>
    <property type="match status" value="1"/>
</dbReference>
<dbReference type="PROSITE" id="PS50142">
    <property type="entry name" value="RNASE_3_2"/>
    <property type="match status" value="1"/>
</dbReference>
<feature type="binding site" evidence="8">
    <location>
        <position position="51"/>
    </location>
    <ligand>
        <name>Mg(2+)</name>
        <dbReference type="ChEBI" id="CHEBI:18420"/>
    </ligand>
</feature>
<dbReference type="NCBIfam" id="TIGR02191">
    <property type="entry name" value="RNaseIII"/>
    <property type="match status" value="1"/>
</dbReference>
<dbReference type="GO" id="GO:0006397">
    <property type="term" value="P:mRNA processing"/>
    <property type="evidence" value="ECO:0007669"/>
    <property type="project" value="UniProtKB-UniRule"/>
</dbReference>
<organism evidence="10 11">
    <name type="scientific">Candidatus Ureaplasma intestinipullorum</name>
    <dbReference type="NCBI Taxonomy" id="2838770"/>
    <lineage>
        <taxon>Bacteria</taxon>
        <taxon>Bacillati</taxon>
        <taxon>Mycoplasmatota</taxon>
        <taxon>Mycoplasmoidales</taxon>
        <taxon>Mycoplasmoidaceae</taxon>
        <taxon>Ureaplasma</taxon>
    </lineage>
</organism>
<dbReference type="Gene3D" id="1.10.1520.10">
    <property type="entry name" value="Ribonuclease III domain"/>
    <property type="match status" value="1"/>
</dbReference>
<evidence type="ECO:0000256" key="2">
    <source>
        <dbReference type="ARBA" id="ARBA00010183"/>
    </source>
</evidence>
<keyword evidence="8" id="KW-0963">Cytoplasm</keyword>
<protein>
    <recommendedName>
        <fullName evidence="8">Ribonuclease 3</fullName>
        <ecNumber evidence="8">3.1.26.3</ecNumber>
    </recommendedName>
    <alternativeName>
        <fullName evidence="8">Ribonuclease III</fullName>
        <shortName evidence="8">RNase III</shortName>
    </alternativeName>
</protein>
<keyword evidence="8" id="KW-0460">Magnesium</keyword>
<dbReference type="InterPro" id="IPR011907">
    <property type="entry name" value="RNase_III"/>
</dbReference>